<evidence type="ECO:0008006" key="3">
    <source>
        <dbReference type="Google" id="ProtNLM"/>
    </source>
</evidence>
<reference evidence="1 2" key="1">
    <citation type="submission" date="2013-12" db="EMBL/GenBank/DDBJ databases">
        <title>A Varibaculum cambriense genome reconstructed from a premature infant gut community with otherwise low bacterial novelty that shifts toward anaerobic metabolism during the third week of life.</title>
        <authorList>
            <person name="Brown C.T."/>
            <person name="Sharon I."/>
            <person name="Thomas B.C."/>
            <person name="Castelle C.J."/>
            <person name="Morowitz M.J."/>
            <person name="Banfield J.F."/>
        </authorList>
    </citation>
    <scope>NUCLEOTIDE SEQUENCE [LARGE SCALE GENOMIC DNA]</scope>
    <source>
        <strain evidence="2">DORA_7</strain>
    </source>
</reference>
<protein>
    <recommendedName>
        <fullName evidence="3">DUF551 domain-containing protein</fullName>
    </recommendedName>
</protein>
<organism evidence="1 2">
    <name type="scientific">Streptococcus anginosus DORA_7</name>
    <dbReference type="NCBI Taxonomy" id="1403946"/>
    <lineage>
        <taxon>Bacteria</taxon>
        <taxon>Bacillati</taxon>
        <taxon>Bacillota</taxon>
        <taxon>Bacilli</taxon>
        <taxon>Lactobacillales</taxon>
        <taxon>Streptococcaceae</taxon>
        <taxon>Streptococcus</taxon>
        <taxon>Streptococcus anginosus group</taxon>
    </lineage>
</organism>
<dbReference type="AlphaFoldDB" id="W1TYW0"/>
<evidence type="ECO:0000313" key="2">
    <source>
        <dbReference type="Proteomes" id="UP000018846"/>
    </source>
</evidence>
<dbReference type="PATRIC" id="fig|1403946.3.peg.1583"/>
<comment type="caution">
    <text evidence="1">The sequence shown here is derived from an EMBL/GenBank/DDBJ whole genome shotgun (WGS) entry which is preliminary data.</text>
</comment>
<evidence type="ECO:0000313" key="1">
    <source>
        <dbReference type="EMBL" id="ETI84513.1"/>
    </source>
</evidence>
<proteinExistence type="predicted"/>
<gene>
    <name evidence="1" type="ORF">Q615_SPAC00127G0157</name>
</gene>
<dbReference type="Proteomes" id="UP000018846">
    <property type="component" value="Unassembled WGS sequence"/>
</dbReference>
<dbReference type="EMBL" id="AZMF01000127">
    <property type="protein sequence ID" value="ETI84513.1"/>
    <property type="molecule type" value="Genomic_DNA"/>
</dbReference>
<sequence length="84" mass="10069">MKWTKFKTRELTEKESSEPKYMYYEFMWDCQVPEDGETVLVSNGERTWTEEWVDYDEGEGLEDSDAEGLYWMPLPELPKEVSNE</sequence>
<name>W1TYW0_STRAP</name>
<accession>W1TYW0</accession>